<sequence>MQYLSSFASLNEAVHPAVLFFDDQDDLPEFTLDAIDDTLRQARTVLGTANQLNPVRGRLGENYFLTFLKYAKNGTGAYADAPTITTASRNVGTIHHHTSNGGEDYRQGPTRYWTNQPQDRVSVLNPGDVETLNYPSWQVETSMGRSIYVSYLLSDGQTLTGKSWSTSYVSRYNTISPAFAGITPDVRFIDCMTQISSESSNGTNRPYQNSGPTPYTALGENLTQVDEAINLSHAIMAMADNVFMRLTADVDFITDANLEPGTRPYIDFPKNHTEL</sequence>
<accession>A0AAE7XMW6</accession>
<evidence type="ECO:0000313" key="2">
    <source>
        <dbReference type="Proteomes" id="UP000827974"/>
    </source>
</evidence>
<protein>
    <submittedName>
        <fullName evidence="1">Uncharacterized protein</fullName>
    </submittedName>
</protein>
<dbReference type="Proteomes" id="UP000827974">
    <property type="component" value="Segment"/>
</dbReference>
<name>A0AAE7XMW6_9CAUD</name>
<evidence type="ECO:0000313" key="1">
    <source>
        <dbReference type="EMBL" id="QZE59436.1"/>
    </source>
</evidence>
<reference evidence="1 2" key="1">
    <citation type="submission" date="2021-06" db="EMBL/GenBank/DDBJ databases">
        <title>Complete genome sequence of Erwinia phage pEa_SNUABM_2.</title>
        <authorList>
            <person name="Kim S.G."/>
            <person name="Park S.C."/>
        </authorList>
    </citation>
    <scope>NUCLEOTIDE SEQUENCE [LARGE SCALE GENOMIC DNA]</scope>
</reference>
<proteinExistence type="predicted"/>
<organism evidence="1 2">
    <name type="scientific">Erwinia phage pEa_SNUABM_2</name>
    <dbReference type="NCBI Taxonomy" id="2869547"/>
    <lineage>
        <taxon>Viruses</taxon>
        <taxon>Duplodnaviria</taxon>
        <taxon>Heunggongvirae</taxon>
        <taxon>Uroviricota</taxon>
        <taxon>Caudoviricetes</taxon>
        <taxon>Alexandravirus</taxon>
        <taxon>Alexandravirus SNUABM2</taxon>
    </lineage>
</organism>
<dbReference type="EMBL" id="MZ443786">
    <property type="protein sequence ID" value="QZE59436.1"/>
    <property type="molecule type" value="Genomic_DNA"/>
</dbReference>
<gene>
    <name evidence="1" type="ORF">pEaSNUABM2_00192</name>
</gene>
<keyword evidence="2" id="KW-1185">Reference proteome</keyword>